<dbReference type="Proteomes" id="UP001055303">
    <property type="component" value="Unassembled WGS sequence"/>
</dbReference>
<dbReference type="AlphaFoldDB" id="A0A564G7F5"/>
<evidence type="ECO:0000313" key="4">
    <source>
        <dbReference type="Proteomes" id="UP001055303"/>
    </source>
</evidence>
<sequence>MFTPEVLPAHVEAYARIAREAIERSIARHDADPDAFWHAVRLAYVRTYEEDSRRPAVKL</sequence>
<reference evidence="1" key="2">
    <citation type="journal article" date="2021" name="Front. Microbiol.">
        <title>Comprehensive Comparative Genomics and Phenotyping of Methylobacterium Species.</title>
        <authorList>
            <person name="Alessa O."/>
            <person name="Ogura Y."/>
            <person name="Fujitani Y."/>
            <person name="Takami H."/>
            <person name="Hayashi T."/>
            <person name="Sahin N."/>
            <person name="Tani A."/>
        </authorList>
    </citation>
    <scope>NUCLEOTIDE SEQUENCE</scope>
    <source>
        <strain evidence="1">DSM 22415</strain>
    </source>
</reference>
<protein>
    <submittedName>
        <fullName evidence="2">Uncharacterized protein</fullName>
    </submittedName>
</protein>
<proteinExistence type="predicted"/>
<dbReference type="Proteomes" id="UP000401717">
    <property type="component" value="Unassembled WGS sequence"/>
</dbReference>
<organism evidence="2 3">
    <name type="scientific">Methylobacterium dankookense</name>
    <dbReference type="NCBI Taxonomy" id="560405"/>
    <lineage>
        <taxon>Bacteria</taxon>
        <taxon>Pseudomonadati</taxon>
        <taxon>Pseudomonadota</taxon>
        <taxon>Alphaproteobacteria</taxon>
        <taxon>Hyphomicrobiales</taxon>
        <taxon>Methylobacteriaceae</taxon>
        <taxon>Methylobacterium</taxon>
    </lineage>
</organism>
<dbReference type="EMBL" id="CABFVH010000083">
    <property type="protein sequence ID" value="VUF15992.1"/>
    <property type="molecule type" value="Genomic_DNA"/>
</dbReference>
<name>A0A564G7F5_9HYPH</name>
<evidence type="ECO:0000313" key="3">
    <source>
        <dbReference type="Proteomes" id="UP000401717"/>
    </source>
</evidence>
<evidence type="ECO:0000313" key="2">
    <source>
        <dbReference type="EMBL" id="VUF15992.1"/>
    </source>
</evidence>
<reference evidence="1" key="3">
    <citation type="submission" date="2021-08" db="EMBL/GenBank/DDBJ databases">
        <authorList>
            <person name="Tani A."/>
            <person name="Ola A."/>
            <person name="Ogura Y."/>
            <person name="Katsura K."/>
            <person name="Hayashi T."/>
        </authorList>
    </citation>
    <scope>NUCLEOTIDE SEQUENCE</scope>
    <source>
        <strain evidence="1">DSM 22415</strain>
    </source>
</reference>
<dbReference type="RefSeq" id="WP_144769066.1">
    <property type="nucleotide sequence ID" value="NZ_BPQI01000112.1"/>
</dbReference>
<gene>
    <name evidence="1" type="ORF">IFDJLNFL_3565</name>
    <name evidence="2" type="ORF">MTDSW087_05741</name>
</gene>
<keyword evidence="4" id="KW-1185">Reference proteome</keyword>
<dbReference type="EMBL" id="BPQI01000112">
    <property type="protein sequence ID" value="GJD57658.1"/>
    <property type="molecule type" value="Genomic_DNA"/>
</dbReference>
<evidence type="ECO:0000313" key="1">
    <source>
        <dbReference type="EMBL" id="GJD57658.1"/>
    </source>
</evidence>
<reference evidence="2 3" key="1">
    <citation type="submission" date="2019-06" db="EMBL/GenBank/DDBJ databases">
        <authorList>
            <person name="Rodrigo-Torres L."/>
            <person name="Arahal R. D."/>
            <person name="Lucena T."/>
        </authorList>
    </citation>
    <scope>NUCLEOTIDE SEQUENCE [LARGE SCALE GENOMIC DNA]</scope>
    <source>
        <strain evidence="2 3">SW08-7</strain>
    </source>
</reference>
<accession>A0A564G7F5</accession>